<dbReference type="OrthoDB" id="9777673at2"/>
<dbReference type="InterPro" id="IPR032466">
    <property type="entry name" value="Metal_Hydrolase"/>
</dbReference>
<organism evidence="3 4">
    <name type="scientific">Paenibacillus ginsengarvi</name>
    <dbReference type="NCBI Taxonomy" id="400777"/>
    <lineage>
        <taxon>Bacteria</taxon>
        <taxon>Bacillati</taxon>
        <taxon>Bacillota</taxon>
        <taxon>Bacilli</taxon>
        <taxon>Bacillales</taxon>
        <taxon>Paenibacillaceae</taxon>
        <taxon>Paenibacillus</taxon>
    </lineage>
</organism>
<dbReference type="GO" id="GO:0016787">
    <property type="term" value="F:hydrolase activity"/>
    <property type="evidence" value="ECO:0007669"/>
    <property type="project" value="UniProtKB-KW"/>
</dbReference>
<keyword evidence="1" id="KW-0456">Lyase</keyword>
<dbReference type="EMBL" id="RBAH01000020">
    <property type="protein sequence ID" value="RKN77126.1"/>
    <property type="molecule type" value="Genomic_DNA"/>
</dbReference>
<dbReference type="PANTHER" id="PTHR21240:SF28">
    <property type="entry name" value="ISO-OROTATE DECARBOXYLASE (EUROFUNG)"/>
    <property type="match status" value="1"/>
</dbReference>
<name>A0A3B0C0I8_9BACL</name>
<protein>
    <submittedName>
        <fullName evidence="3">Amidohydrolase</fullName>
    </submittedName>
</protein>
<dbReference type="GO" id="GO:0019748">
    <property type="term" value="P:secondary metabolic process"/>
    <property type="evidence" value="ECO:0007669"/>
    <property type="project" value="TreeGrafter"/>
</dbReference>
<dbReference type="PANTHER" id="PTHR21240">
    <property type="entry name" value="2-AMINO-3-CARBOXYLMUCONATE-6-SEMIALDEHYDE DECARBOXYLASE"/>
    <property type="match status" value="1"/>
</dbReference>
<dbReference type="InterPro" id="IPR032465">
    <property type="entry name" value="ACMSD"/>
</dbReference>
<dbReference type="GO" id="GO:0005737">
    <property type="term" value="C:cytoplasm"/>
    <property type="evidence" value="ECO:0007669"/>
    <property type="project" value="TreeGrafter"/>
</dbReference>
<dbReference type="AlphaFoldDB" id="A0A3B0C0I8"/>
<keyword evidence="4" id="KW-1185">Reference proteome</keyword>
<accession>A0A3B0C0I8</accession>
<evidence type="ECO:0000313" key="3">
    <source>
        <dbReference type="EMBL" id="RKN77126.1"/>
    </source>
</evidence>
<evidence type="ECO:0000259" key="2">
    <source>
        <dbReference type="Pfam" id="PF04909"/>
    </source>
</evidence>
<proteinExistence type="predicted"/>
<reference evidence="3 4" key="1">
    <citation type="journal article" date="2007" name="Int. J. Syst. Evol. Microbiol.">
        <title>Paenibacillus ginsengarvi sp. nov., isolated from soil from ginseng cultivation.</title>
        <authorList>
            <person name="Yoon M.H."/>
            <person name="Ten L.N."/>
            <person name="Im W.T."/>
        </authorList>
    </citation>
    <scope>NUCLEOTIDE SEQUENCE [LARGE SCALE GENOMIC DNA]</scope>
    <source>
        <strain evidence="3 4">KCTC 13059</strain>
    </source>
</reference>
<keyword evidence="3" id="KW-0378">Hydrolase</keyword>
<feature type="domain" description="Amidohydrolase-related" evidence="2">
    <location>
        <begin position="92"/>
        <end position="353"/>
    </location>
</feature>
<dbReference type="GO" id="GO:0016831">
    <property type="term" value="F:carboxy-lyase activity"/>
    <property type="evidence" value="ECO:0007669"/>
    <property type="project" value="InterPro"/>
</dbReference>
<evidence type="ECO:0000313" key="4">
    <source>
        <dbReference type="Proteomes" id="UP000282311"/>
    </source>
</evidence>
<gene>
    <name evidence="3" type="ORF">D7M11_24200</name>
</gene>
<dbReference type="InterPro" id="IPR006680">
    <property type="entry name" value="Amidohydro-rel"/>
</dbReference>
<dbReference type="Proteomes" id="UP000282311">
    <property type="component" value="Unassembled WGS sequence"/>
</dbReference>
<sequence>MDRNDMKVIDVDVHNSLKSAHDLVPYLPEPWKSRVASSGLGLPGHGYHNPIGVNRQDCRPPSGGPAASDPNFLTEDLLVPFHIECAILTGDLMGVSTIHDPDYGAALASAYNDYVAEHWLANRPQFRGSILVSAHDPLLAAREIDRMAEHPGMVGVIMGSGQRALLGQRQFHPIYEAAARHGLPVAIHPGTEGAGGTMAPTPSGYPTRYLEWHTSLSQNYMAHLISLICDGVFEKFPTLKFVMLEGGIAWLPHLMWRLDKNYKGLRSTVPWLKRMPSEYIRDHCLFSTQPIEEPDDPKQLLAIFDMIDAENILLFSSDYPHWDNDMPTEILKKLRPEARQKIYYDNAKQLYNL</sequence>
<dbReference type="RefSeq" id="WP_120749835.1">
    <property type="nucleotide sequence ID" value="NZ_RBAH01000020.1"/>
</dbReference>
<evidence type="ECO:0000256" key="1">
    <source>
        <dbReference type="ARBA" id="ARBA00023239"/>
    </source>
</evidence>
<comment type="caution">
    <text evidence="3">The sequence shown here is derived from an EMBL/GenBank/DDBJ whole genome shotgun (WGS) entry which is preliminary data.</text>
</comment>
<dbReference type="Pfam" id="PF04909">
    <property type="entry name" value="Amidohydro_2"/>
    <property type="match status" value="1"/>
</dbReference>
<dbReference type="SUPFAM" id="SSF51556">
    <property type="entry name" value="Metallo-dependent hydrolases"/>
    <property type="match status" value="1"/>
</dbReference>
<dbReference type="Gene3D" id="3.20.20.140">
    <property type="entry name" value="Metal-dependent hydrolases"/>
    <property type="match status" value="1"/>
</dbReference>